<keyword evidence="2" id="KW-0496">Mitochondrion</keyword>
<dbReference type="GO" id="GO:0005739">
    <property type="term" value="C:mitochondrion"/>
    <property type="evidence" value="ECO:0007669"/>
    <property type="project" value="UniProtKB-SubCell"/>
</dbReference>
<dbReference type="OrthoDB" id="20734at2759"/>
<dbReference type="Proteomes" id="UP000246740">
    <property type="component" value="Unassembled WGS sequence"/>
</dbReference>
<evidence type="ECO:0000256" key="1">
    <source>
        <dbReference type="ARBA" id="ARBA00004173"/>
    </source>
</evidence>
<reference evidence="3 4" key="1">
    <citation type="journal article" date="2018" name="Mol. Biol. Evol.">
        <title>Broad Genomic Sampling Reveals a Smut Pathogenic Ancestry of the Fungal Clade Ustilaginomycotina.</title>
        <authorList>
            <person name="Kijpornyongpan T."/>
            <person name="Mondo S.J."/>
            <person name="Barry K."/>
            <person name="Sandor L."/>
            <person name="Lee J."/>
            <person name="Lipzen A."/>
            <person name="Pangilinan J."/>
            <person name="LaButti K."/>
            <person name="Hainaut M."/>
            <person name="Henrissat B."/>
            <person name="Grigoriev I.V."/>
            <person name="Spatafora J.W."/>
            <person name="Aime M.C."/>
        </authorList>
    </citation>
    <scope>NUCLEOTIDE SEQUENCE [LARGE SCALE GENOMIC DNA]</scope>
    <source>
        <strain evidence="3 4">MCA 3645</strain>
    </source>
</reference>
<dbReference type="Gene3D" id="3.40.1350.10">
    <property type="match status" value="1"/>
</dbReference>
<dbReference type="InParanoid" id="A0A317XYL9"/>
<dbReference type="Pfam" id="PF10356">
    <property type="entry name" value="RRG7"/>
    <property type="match status" value="1"/>
</dbReference>
<keyword evidence="4" id="KW-1185">Reference proteome</keyword>
<dbReference type="PANTHER" id="PTHR28133:SF1">
    <property type="entry name" value="REQUIRED FOR RESPIRATORY GROWTH PROTEIN 7, MITOCHONDRIAL"/>
    <property type="match status" value="1"/>
</dbReference>
<protein>
    <recommendedName>
        <fullName evidence="5">Restriction endonuclease type IV Mrr domain-containing protein</fullName>
    </recommendedName>
</protein>
<evidence type="ECO:0008006" key="5">
    <source>
        <dbReference type="Google" id="ProtNLM"/>
    </source>
</evidence>
<evidence type="ECO:0000313" key="4">
    <source>
        <dbReference type="Proteomes" id="UP000246740"/>
    </source>
</evidence>
<evidence type="ECO:0000256" key="2">
    <source>
        <dbReference type="ARBA" id="ARBA00023128"/>
    </source>
</evidence>
<dbReference type="InterPro" id="IPR011856">
    <property type="entry name" value="tRNA_endonuc-like_dom_sf"/>
</dbReference>
<proteinExistence type="predicted"/>
<dbReference type="AlphaFoldDB" id="A0A317XYL9"/>
<accession>A0A317XYL9</accession>
<dbReference type="InterPro" id="IPR018828">
    <property type="entry name" value="RRG7"/>
</dbReference>
<dbReference type="EMBL" id="KZ819188">
    <property type="protein sequence ID" value="PWZ03030.1"/>
    <property type="molecule type" value="Genomic_DNA"/>
</dbReference>
<sequence>MLSAYKTLARCGAQQSFLRRPTSWWCLARAKTFCTAETARIPIRRPSQAGTSASSSHEVESTVARGTRFELLCQAALHEIFGMELERTGGAGDKGIDLRGWWNPPSLSEATPNRRVRILAQCKCQDEGGKKMGPVLIREVEGVLHRASSPASLSSPSETPEVVAGVILSSSGFSPKALIQVKSSILPLVAIHVLAERTSNVHFQEGGDRRIGSAGDRCVSIVWNDRFGSRQYGILGGELELRWERLLDSQAQHSDGQNVVGRPVLFHNGKRLHRH</sequence>
<dbReference type="PANTHER" id="PTHR28133">
    <property type="entry name" value="REQUIRED FOR RESPIRATORY GROWTH PROTEIN 7, MITOCHONDRIAL"/>
    <property type="match status" value="1"/>
</dbReference>
<dbReference type="GO" id="GO:0003676">
    <property type="term" value="F:nucleic acid binding"/>
    <property type="evidence" value="ECO:0007669"/>
    <property type="project" value="InterPro"/>
</dbReference>
<organism evidence="3 4">
    <name type="scientific">Testicularia cyperi</name>
    <dbReference type="NCBI Taxonomy" id="1882483"/>
    <lineage>
        <taxon>Eukaryota</taxon>
        <taxon>Fungi</taxon>
        <taxon>Dikarya</taxon>
        <taxon>Basidiomycota</taxon>
        <taxon>Ustilaginomycotina</taxon>
        <taxon>Ustilaginomycetes</taxon>
        <taxon>Ustilaginales</taxon>
        <taxon>Anthracoideaceae</taxon>
        <taxon>Testicularia</taxon>
    </lineage>
</organism>
<comment type="subcellular location">
    <subcellularLocation>
        <location evidence="1">Mitochondrion</location>
    </subcellularLocation>
</comment>
<evidence type="ECO:0000313" key="3">
    <source>
        <dbReference type="EMBL" id="PWZ03030.1"/>
    </source>
</evidence>
<name>A0A317XYL9_9BASI</name>
<gene>
    <name evidence="3" type="ORF">BCV70DRAFT_10088</name>
</gene>